<dbReference type="Proteomes" id="UP000887229">
    <property type="component" value="Unassembled WGS sequence"/>
</dbReference>
<keyword evidence="3" id="KW-1185">Reference proteome</keyword>
<gene>
    <name evidence="2" type="ORF">F5Z01DRAFT_746500</name>
</gene>
<evidence type="ECO:0000313" key="2">
    <source>
        <dbReference type="EMBL" id="KAG9259167.1"/>
    </source>
</evidence>
<dbReference type="EMBL" id="MU251242">
    <property type="protein sequence ID" value="KAG9259167.1"/>
    <property type="molecule type" value="Genomic_DNA"/>
</dbReference>
<dbReference type="RefSeq" id="XP_046123091.1">
    <property type="nucleotide sequence ID" value="XM_046266952.1"/>
</dbReference>
<comment type="caution">
    <text evidence="2">The sequence shown here is derived from an EMBL/GenBank/DDBJ whole genome shotgun (WGS) entry which is preliminary data.</text>
</comment>
<evidence type="ECO:0000256" key="1">
    <source>
        <dbReference type="SAM" id="MobiDB-lite"/>
    </source>
</evidence>
<feature type="region of interest" description="Disordered" evidence="1">
    <location>
        <begin position="228"/>
        <end position="251"/>
    </location>
</feature>
<organism evidence="2 3">
    <name type="scientific">Emericellopsis atlantica</name>
    <dbReference type="NCBI Taxonomy" id="2614577"/>
    <lineage>
        <taxon>Eukaryota</taxon>
        <taxon>Fungi</taxon>
        <taxon>Dikarya</taxon>
        <taxon>Ascomycota</taxon>
        <taxon>Pezizomycotina</taxon>
        <taxon>Sordariomycetes</taxon>
        <taxon>Hypocreomycetidae</taxon>
        <taxon>Hypocreales</taxon>
        <taxon>Bionectriaceae</taxon>
        <taxon>Emericellopsis</taxon>
    </lineage>
</organism>
<dbReference type="OrthoDB" id="3648773at2759"/>
<accession>A0A9P8CUH4</accession>
<protein>
    <submittedName>
        <fullName evidence="2">Uncharacterized protein</fullName>
    </submittedName>
</protein>
<dbReference type="AlphaFoldDB" id="A0A9P8CUH4"/>
<evidence type="ECO:0000313" key="3">
    <source>
        <dbReference type="Proteomes" id="UP000887229"/>
    </source>
</evidence>
<dbReference type="GeneID" id="70297855"/>
<reference evidence="2" key="1">
    <citation type="journal article" date="2021" name="IMA Fungus">
        <title>Genomic characterization of three marine fungi, including Emericellopsis atlantica sp. nov. with signatures of a generalist lifestyle and marine biomass degradation.</title>
        <authorList>
            <person name="Hagestad O.C."/>
            <person name="Hou L."/>
            <person name="Andersen J.H."/>
            <person name="Hansen E.H."/>
            <person name="Altermark B."/>
            <person name="Li C."/>
            <person name="Kuhnert E."/>
            <person name="Cox R.J."/>
            <person name="Crous P.W."/>
            <person name="Spatafora J.W."/>
            <person name="Lail K."/>
            <person name="Amirebrahimi M."/>
            <person name="Lipzen A."/>
            <person name="Pangilinan J."/>
            <person name="Andreopoulos W."/>
            <person name="Hayes R.D."/>
            <person name="Ng V."/>
            <person name="Grigoriev I.V."/>
            <person name="Jackson S.A."/>
            <person name="Sutton T.D.S."/>
            <person name="Dobson A.D.W."/>
            <person name="Rama T."/>
        </authorList>
    </citation>
    <scope>NUCLEOTIDE SEQUENCE</scope>
    <source>
        <strain evidence="2">TS7</strain>
    </source>
</reference>
<name>A0A9P8CUH4_9HYPO</name>
<feature type="region of interest" description="Disordered" evidence="1">
    <location>
        <begin position="1"/>
        <end position="22"/>
    </location>
</feature>
<proteinExistence type="predicted"/>
<feature type="region of interest" description="Disordered" evidence="1">
    <location>
        <begin position="63"/>
        <end position="85"/>
    </location>
</feature>
<feature type="compositionally biased region" description="Basic and acidic residues" evidence="1">
    <location>
        <begin position="73"/>
        <end position="85"/>
    </location>
</feature>
<sequence length="492" mass="53795">MLRDRPLFSSSCSSPTVVGPGLEPPFHQVPKAPTQSALAIGEQSQRPDAQAIQPFSATSAISTAQLTSPLPVHDVDPPRPPRDGYEWAERQIGTLPRSSAPSRLWRCNSRSAFSTGDIDSSSVHLPLVRSFGPTSPAPASRNEPAFAANPFLQDDTHVRSLQQPLIEAPLTHLNHLHDDRVISFPKLNTPEETVSEDINSALHGAAKTKAVPSPGVARRLFLKTKQSLEARVRGPTQRESPSLHKSSDNVAQTTAVIDGARQTHGVRVGTWLEDDSTPPNASRRIFRKAPWHRKESGETLSSVSSSVRELIRADTPPCTPASDLTLQRTTSNYSTSYPGNTNLYPMAGLETISTRPHLRIWMGAATPEQDTHFATPSQKVVEVVTHLEAGLVDRMKGGSGCPKGQSAVLDMLRLFGMFNVDHFLRTTQPGHLSFAYGDICLTVLFAQPTVASQEPAWECAFITADRKPQQLCRTSPTESGLPEWWSWGCFYI</sequence>